<dbReference type="Proteomes" id="UP000285060">
    <property type="component" value="Unassembled WGS sequence"/>
</dbReference>
<feature type="signal peptide" evidence="1">
    <location>
        <begin position="1"/>
        <end position="19"/>
    </location>
</feature>
<feature type="non-terminal residue" evidence="2">
    <location>
        <position position="1"/>
    </location>
</feature>
<keyword evidence="3" id="KW-1185">Reference proteome</keyword>
<name>A0A3R7CSK9_9STRA</name>
<proteinExistence type="predicted"/>
<sequence length="578" mass="65007">VLWSKPNCLLGFTVRQAAAVLLQTAAEAAQSDALLASQDCSENEDVGMDSEATIDDAQTEQFTAWMDCLCQMDSLAEFNDLDITPENQDRDDTPAVALAQGLHQCVLFQETKINNADYFRTIRRHITNNVGYKQYKLFITDERTTLHTSIANRRKGVATFFHRSMPGFDKLTVLRAKRVVGRYLVVRTEWEETPVYFHNVYAPVQDDKRADFFSSLPRDFEDGNIHIVGGDFNIPMHASLDAIHHIPNNNLGKAECFEWLAALRVVDPWRLMYPKLKMMSGPGGRNRLDYIYVDHALVSQYHHSSTFTPNKYRGDHMCHTTVLATTRTTSASKSKLVWRMPRELLLDQRTVKAIQVEAQRLLDEMDADPDCNKGAKWCGWLRRIKSRLRQGQFNRQQHRKDALQLLQHKWLKAKTDAHLGLTSATAVDTAKAQYDEALAEMTQHNMDEGYARRANLNEVATAHFLRKPPAMKIPIVQATHNGVTTSDPEGVVKASTAHWKHILTTPADAPPPDIAAQDEVIGHVSAALSEDQQNDLDAPLTAVELCKAIKTMHKNKAPGPDGWPAAFFQTAPETFAAI</sequence>
<evidence type="ECO:0008006" key="4">
    <source>
        <dbReference type="Google" id="ProtNLM"/>
    </source>
</evidence>
<comment type="caution">
    <text evidence="2">The sequence shown here is derived from an EMBL/GenBank/DDBJ whole genome shotgun (WGS) entry which is preliminary data.</text>
</comment>
<dbReference type="AlphaFoldDB" id="A0A3R7CSK9"/>
<reference evidence="2 3" key="1">
    <citation type="submission" date="2018-08" db="EMBL/GenBank/DDBJ databases">
        <title>Aphanomyces genome sequencing and annotation.</title>
        <authorList>
            <person name="Minardi D."/>
            <person name="Oidtmann B."/>
            <person name="Van Der Giezen M."/>
            <person name="Studholme D.J."/>
        </authorList>
    </citation>
    <scope>NUCLEOTIDE SEQUENCE [LARGE SCALE GENOMIC DNA]</scope>
    <source>
        <strain evidence="2 3">NJM0002</strain>
    </source>
</reference>
<evidence type="ECO:0000256" key="1">
    <source>
        <dbReference type="SAM" id="SignalP"/>
    </source>
</evidence>
<dbReference type="Gene3D" id="3.60.10.10">
    <property type="entry name" value="Endonuclease/exonuclease/phosphatase"/>
    <property type="match status" value="1"/>
</dbReference>
<evidence type="ECO:0000313" key="3">
    <source>
        <dbReference type="Proteomes" id="UP000285060"/>
    </source>
</evidence>
<dbReference type="SUPFAM" id="SSF56219">
    <property type="entry name" value="DNase I-like"/>
    <property type="match status" value="1"/>
</dbReference>
<dbReference type="VEuPathDB" id="FungiDB:H310_14983"/>
<feature type="chain" id="PRO_5018593328" description="Endonuclease/exonuclease/phosphatase domain-containing protein" evidence="1">
    <location>
        <begin position="20"/>
        <end position="578"/>
    </location>
</feature>
<feature type="non-terminal residue" evidence="2">
    <location>
        <position position="578"/>
    </location>
</feature>
<dbReference type="InterPro" id="IPR036691">
    <property type="entry name" value="Endo/exonu/phosph_ase_sf"/>
</dbReference>
<dbReference type="VEuPathDB" id="FungiDB:H310_14394"/>
<dbReference type="EMBL" id="QUSY01003642">
    <property type="protein sequence ID" value="RHY16755.1"/>
    <property type="molecule type" value="Genomic_DNA"/>
</dbReference>
<accession>A0A3R7CSK9</accession>
<gene>
    <name evidence="2" type="ORF">DYB32_010614</name>
</gene>
<evidence type="ECO:0000313" key="2">
    <source>
        <dbReference type="EMBL" id="RHY16755.1"/>
    </source>
</evidence>
<keyword evidence="1" id="KW-0732">Signal</keyword>
<organism evidence="2 3">
    <name type="scientific">Aphanomyces invadans</name>
    <dbReference type="NCBI Taxonomy" id="157072"/>
    <lineage>
        <taxon>Eukaryota</taxon>
        <taxon>Sar</taxon>
        <taxon>Stramenopiles</taxon>
        <taxon>Oomycota</taxon>
        <taxon>Saprolegniomycetes</taxon>
        <taxon>Saprolegniales</taxon>
        <taxon>Verrucalvaceae</taxon>
        <taxon>Aphanomyces</taxon>
    </lineage>
</organism>
<protein>
    <recommendedName>
        <fullName evidence="4">Endonuclease/exonuclease/phosphatase domain-containing protein</fullName>
    </recommendedName>
</protein>